<accession>A0A5B8Y9I8</accession>
<evidence type="ECO:0000313" key="7">
    <source>
        <dbReference type="EMBL" id="QDG53424.1"/>
    </source>
</evidence>
<evidence type="ECO:0000259" key="4">
    <source>
        <dbReference type="Pfam" id="PF00394"/>
    </source>
</evidence>
<dbReference type="CDD" id="cd13848">
    <property type="entry name" value="CuRO_1_CopA"/>
    <property type="match status" value="1"/>
</dbReference>
<dbReference type="Pfam" id="PF07731">
    <property type="entry name" value="Cu-oxidase_2"/>
    <property type="match status" value="1"/>
</dbReference>
<dbReference type="InterPro" id="IPR006376">
    <property type="entry name" value="Cu-R_CopA"/>
</dbReference>
<dbReference type="NCBIfam" id="TIGR01409">
    <property type="entry name" value="TAT_signal_seq"/>
    <property type="match status" value="1"/>
</dbReference>
<dbReference type="InterPro" id="IPR019546">
    <property type="entry name" value="TAT_signal_bac_arc"/>
</dbReference>
<dbReference type="GO" id="GO:0016491">
    <property type="term" value="F:oxidoreductase activity"/>
    <property type="evidence" value="ECO:0007669"/>
    <property type="project" value="UniProtKB-KW"/>
</dbReference>
<keyword evidence="8" id="KW-1185">Reference proteome</keyword>
<sequence length="642" mass="72043">MNLSLATRYSCTERELVVSDNSDSKEPPISNKQPRLSRRSFVKGAAAGLAGLAISPSLQAKSKPKGVAGNFSVLDASKPGGIDLYIERKDLLIDGKVGRPITINGSIPGPVIRMKEGREALMRVHNRLGESTSIHWHGMLVPFNMDGVPGISFPGIDPGETFTYKFDVRQNGTYWYHSHTGLQEQLGHYGQLIVEPEDDDPVDYDVEHTIVLSDWTFEDPTTAFKKLKTMEGYYNFQRPTIANLDDQVKATDKGLMEVIGKRLNWDWMRMDPTDIADITGSTYTYLLNGRSARENPTFTAEPGQKVRFRITNAATMSYFDFRIPGLPMTVVNADGQNVEPVETDELRIAVAETYDVVVTLPDDKAYTVFAEAMDRSGYARGTLAPKEGMAAKVPELRRRPMLTMADMGMVHGSMKMAKKAMGGEMEMAKPVKYEAHDEAKVSPIKNRTELPVKDLPTMVEHGPDEHGPGSITMAKNAYRQFDEPGVGLGDDNRRVLSYGQLKVLETPKDRRPPTREINLHLTGNMHQYIWGFNGKKWSESQMIRFKYGERLRINMINDTMMNHPIHLHGMWMDLYVGHEYGKNPRKHTVNVQPAELLTVDITADAPGQWAFHCHLLYHMKAGMFRTVAVVRDLEGEPIDAEA</sequence>
<reference evidence="7 8" key="1">
    <citation type="submission" date="2019-06" db="EMBL/GenBank/DDBJ databases">
        <title>Persicimonas caeni gen. nov., sp. nov., a predatory bacterium isolated from solar saltern.</title>
        <authorList>
            <person name="Wang S."/>
        </authorList>
    </citation>
    <scope>NUCLEOTIDE SEQUENCE [LARGE SCALE GENOMIC DNA]</scope>
    <source>
        <strain evidence="7 8">YN101</strain>
    </source>
</reference>
<evidence type="ECO:0000256" key="3">
    <source>
        <dbReference type="ARBA" id="ARBA00023008"/>
    </source>
</evidence>
<evidence type="ECO:0000313" key="8">
    <source>
        <dbReference type="Proteomes" id="UP000315995"/>
    </source>
</evidence>
<protein>
    <submittedName>
        <fullName evidence="7">Copper resistance system multicopper oxidase</fullName>
    </submittedName>
</protein>
<dbReference type="InterPro" id="IPR011707">
    <property type="entry name" value="Cu-oxidase-like_N"/>
</dbReference>
<proteinExistence type="predicted"/>
<dbReference type="OrthoDB" id="9757546at2"/>
<dbReference type="GO" id="GO:0005507">
    <property type="term" value="F:copper ion binding"/>
    <property type="evidence" value="ECO:0007669"/>
    <property type="project" value="InterPro"/>
</dbReference>
<feature type="domain" description="Plastocyanin-like" evidence="5">
    <location>
        <begin position="511"/>
        <end position="630"/>
    </location>
</feature>
<evidence type="ECO:0000259" key="6">
    <source>
        <dbReference type="Pfam" id="PF07732"/>
    </source>
</evidence>
<dbReference type="CDD" id="cd13896">
    <property type="entry name" value="CuRO_3_CopA"/>
    <property type="match status" value="1"/>
</dbReference>
<accession>A0A4Y6PYL1</accession>
<dbReference type="AlphaFoldDB" id="A0A4Y6PYL1"/>
<dbReference type="InterPro" id="IPR006311">
    <property type="entry name" value="TAT_signal"/>
</dbReference>
<gene>
    <name evidence="7" type="ORF">FIV42_22565</name>
</gene>
<dbReference type="Gene3D" id="2.60.40.420">
    <property type="entry name" value="Cupredoxins - blue copper proteins"/>
    <property type="match status" value="3"/>
</dbReference>
<dbReference type="PROSITE" id="PS51318">
    <property type="entry name" value="TAT"/>
    <property type="match status" value="1"/>
</dbReference>
<dbReference type="Pfam" id="PF07732">
    <property type="entry name" value="Cu-oxidase_3"/>
    <property type="match status" value="1"/>
</dbReference>
<feature type="domain" description="Plastocyanin-like" evidence="4">
    <location>
        <begin position="208"/>
        <end position="378"/>
    </location>
</feature>
<evidence type="ECO:0000256" key="1">
    <source>
        <dbReference type="ARBA" id="ARBA00022723"/>
    </source>
</evidence>
<dbReference type="PROSITE" id="PS00079">
    <property type="entry name" value="MULTICOPPER_OXIDASE1"/>
    <property type="match status" value="1"/>
</dbReference>
<dbReference type="InterPro" id="IPR001117">
    <property type="entry name" value="Cu-oxidase_2nd"/>
</dbReference>
<dbReference type="Pfam" id="PF00394">
    <property type="entry name" value="Cu-oxidase"/>
    <property type="match status" value="1"/>
</dbReference>
<evidence type="ECO:0000256" key="2">
    <source>
        <dbReference type="ARBA" id="ARBA00023002"/>
    </source>
</evidence>
<dbReference type="InterPro" id="IPR011706">
    <property type="entry name" value="Cu-oxidase_C"/>
</dbReference>
<organism evidence="7 8">
    <name type="scientific">Persicimonas caeni</name>
    <dbReference type="NCBI Taxonomy" id="2292766"/>
    <lineage>
        <taxon>Bacteria</taxon>
        <taxon>Deltaproteobacteria</taxon>
        <taxon>Bradymonadales</taxon>
        <taxon>Bradymonadaceae</taxon>
        <taxon>Persicimonas</taxon>
    </lineage>
</organism>
<dbReference type="SUPFAM" id="SSF49503">
    <property type="entry name" value="Cupredoxins"/>
    <property type="match status" value="3"/>
</dbReference>
<dbReference type="CDD" id="cd13874">
    <property type="entry name" value="CuRO_2_CopA"/>
    <property type="match status" value="1"/>
</dbReference>
<dbReference type="InterPro" id="IPR008972">
    <property type="entry name" value="Cupredoxin"/>
</dbReference>
<dbReference type="PROSITE" id="PS00080">
    <property type="entry name" value="MULTICOPPER_OXIDASE2"/>
    <property type="match status" value="1"/>
</dbReference>
<dbReference type="NCBIfam" id="TIGR01480">
    <property type="entry name" value="copper_res_A"/>
    <property type="match status" value="1"/>
</dbReference>
<dbReference type="InterPro" id="IPR045087">
    <property type="entry name" value="Cu-oxidase_fam"/>
</dbReference>
<name>A0A4Y6PYL1_PERCE</name>
<dbReference type="EMBL" id="CP041186">
    <property type="protein sequence ID" value="QDG53424.1"/>
    <property type="molecule type" value="Genomic_DNA"/>
</dbReference>
<dbReference type="InterPro" id="IPR034284">
    <property type="entry name" value="CuRO_1_CopA"/>
</dbReference>
<dbReference type="InterPro" id="IPR034282">
    <property type="entry name" value="CuRO_2_CopA"/>
</dbReference>
<evidence type="ECO:0000259" key="5">
    <source>
        <dbReference type="Pfam" id="PF07731"/>
    </source>
</evidence>
<keyword evidence="2" id="KW-0560">Oxidoreductase</keyword>
<dbReference type="PANTHER" id="PTHR11709">
    <property type="entry name" value="MULTI-COPPER OXIDASE"/>
    <property type="match status" value="1"/>
</dbReference>
<dbReference type="Proteomes" id="UP000315995">
    <property type="component" value="Chromosome"/>
</dbReference>
<keyword evidence="1" id="KW-0479">Metal-binding</keyword>
<dbReference type="InterPro" id="IPR033138">
    <property type="entry name" value="Cu_oxidase_CS"/>
</dbReference>
<dbReference type="GO" id="GO:0042597">
    <property type="term" value="C:periplasmic space"/>
    <property type="evidence" value="ECO:0007669"/>
    <property type="project" value="InterPro"/>
</dbReference>
<feature type="domain" description="Plastocyanin-like" evidence="6">
    <location>
        <begin position="89"/>
        <end position="198"/>
    </location>
</feature>
<dbReference type="InterPro" id="IPR034279">
    <property type="entry name" value="CuRO_3_CopA"/>
</dbReference>
<dbReference type="PANTHER" id="PTHR11709:SF394">
    <property type="entry name" value="FI03373P-RELATED"/>
    <property type="match status" value="1"/>
</dbReference>
<keyword evidence="3" id="KW-0186">Copper</keyword>
<dbReference type="InterPro" id="IPR002355">
    <property type="entry name" value="Cu_oxidase_Cu_BS"/>
</dbReference>